<proteinExistence type="inferred from homology"/>
<evidence type="ECO:0000313" key="4">
    <source>
        <dbReference type="Proteomes" id="UP000185669"/>
    </source>
</evidence>
<feature type="domain" description="Flavin reductase like" evidence="2">
    <location>
        <begin position="19"/>
        <end position="164"/>
    </location>
</feature>
<dbReference type="InterPro" id="IPR012349">
    <property type="entry name" value="Split_barrel_FMN-bd"/>
</dbReference>
<evidence type="ECO:0000256" key="1">
    <source>
        <dbReference type="ARBA" id="ARBA00038054"/>
    </source>
</evidence>
<dbReference type="STRING" id="56779.SAMN05421834_101157"/>
<dbReference type="PANTHER" id="PTHR43567">
    <property type="entry name" value="FLAVOREDOXIN-RELATED-RELATED"/>
    <property type="match status" value="1"/>
</dbReference>
<sequence length="167" mass="19430">MKKVDFSQVLNDYNKILPKGVFLTTKNDGEINTMTMGWGTAGFIWNQNILMAPVRKSRHTHQLIENSDYFTVSVPLNGQLKKELQFCGTKSGRDYDKIKELDLELAEVKEAEVPIIKGNDLHFICKIKYQQDMLKEKLDQDILDKKYPDKDMHTFYYGEVVAVYKEE</sequence>
<keyword evidence="4" id="KW-1185">Reference proteome</keyword>
<dbReference type="Pfam" id="PF01613">
    <property type="entry name" value="Flavin_Reduct"/>
    <property type="match status" value="1"/>
</dbReference>
<dbReference type="GO" id="GO:0010181">
    <property type="term" value="F:FMN binding"/>
    <property type="evidence" value="ECO:0007669"/>
    <property type="project" value="InterPro"/>
</dbReference>
<protein>
    <submittedName>
        <fullName evidence="3">NADH-FMN oxidoreductase RutF, flavin reductase (DIM6/NTAB) family</fullName>
    </submittedName>
</protein>
<dbReference type="AlphaFoldDB" id="A0A1N6PNR6"/>
<dbReference type="Proteomes" id="UP000185669">
    <property type="component" value="Unassembled WGS sequence"/>
</dbReference>
<evidence type="ECO:0000259" key="2">
    <source>
        <dbReference type="Pfam" id="PF01613"/>
    </source>
</evidence>
<comment type="similarity">
    <text evidence="1">Belongs to the flavoredoxin family.</text>
</comment>
<dbReference type="OrthoDB" id="9791490at2"/>
<dbReference type="InterPro" id="IPR052174">
    <property type="entry name" value="Flavoredoxin"/>
</dbReference>
<accession>A0A1N6PNR6</accession>
<reference evidence="4" key="1">
    <citation type="submission" date="2017-01" db="EMBL/GenBank/DDBJ databases">
        <authorList>
            <person name="Varghese N."/>
            <person name="Submissions S."/>
        </authorList>
    </citation>
    <scope>NUCLEOTIDE SEQUENCE [LARGE SCALE GENOMIC DNA]</scope>
    <source>
        <strain evidence="4">ATCC 700103</strain>
    </source>
</reference>
<evidence type="ECO:0000313" key="3">
    <source>
        <dbReference type="EMBL" id="SIQ06005.1"/>
    </source>
</evidence>
<dbReference type="GO" id="GO:0016646">
    <property type="term" value="F:oxidoreductase activity, acting on the CH-NH group of donors, NAD or NADP as acceptor"/>
    <property type="evidence" value="ECO:0007669"/>
    <property type="project" value="UniProtKB-ARBA"/>
</dbReference>
<dbReference type="Gene3D" id="2.30.110.10">
    <property type="entry name" value="Electron Transport, Fmn-binding Protein, Chain A"/>
    <property type="match status" value="1"/>
</dbReference>
<dbReference type="PANTHER" id="PTHR43567:SF5">
    <property type="entry name" value="HYPOTHETICAL CYTOSOLIC PROTEIN"/>
    <property type="match status" value="1"/>
</dbReference>
<dbReference type="SUPFAM" id="SSF50475">
    <property type="entry name" value="FMN-binding split barrel"/>
    <property type="match status" value="1"/>
</dbReference>
<dbReference type="EMBL" id="FTNC01000001">
    <property type="protein sequence ID" value="SIQ06005.1"/>
    <property type="molecule type" value="Genomic_DNA"/>
</dbReference>
<dbReference type="InterPro" id="IPR002563">
    <property type="entry name" value="Flavin_Rdtase-like_dom"/>
</dbReference>
<gene>
    <name evidence="3" type="ORF">SAMN05421834_101157</name>
</gene>
<name>A0A1N6PNR6_9FIRM</name>
<organism evidence="3 4">
    <name type="scientific">Halanaerobium kushneri</name>
    <dbReference type="NCBI Taxonomy" id="56779"/>
    <lineage>
        <taxon>Bacteria</taxon>
        <taxon>Bacillati</taxon>
        <taxon>Bacillota</taxon>
        <taxon>Clostridia</taxon>
        <taxon>Halanaerobiales</taxon>
        <taxon>Halanaerobiaceae</taxon>
        <taxon>Halanaerobium</taxon>
    </lineage>
</organism>